<dbReference type="AlphaFoldDB" id="A0A517DQP8"/>
<dbReference type="RefSeq" id="WP_144349288.1">
    <property type="nucleotide sequence ID" value="NZ_CP036259.1"/>
</dbReference>
<dbReference type="EMBL" id="CP036259">
    <property type="protein sequence ID" value="QDR79683.1"/>
    <property type="molecule type" value="Genomic_DNA"/>
</dbReference>
<dbReference type="OrthoDB" id="1682252at2"/>
<dbReference type="KEGG" id="sted:SPTER_09730"/>
<name>A0A517DQP8_9FIRM</name>
<evidence type="ECO:0000313" key="2">
    <source>
        <dbReference type="Proteomes" id="UP000320776"/>
    </source>
</evidence>
<keyword evidence="2" id="KW-1185">Reference proteome</keyword>
<accession>A0A517DQP8</accession>
<proteinExistence type="predicted"/>
<sequence length="103" mass="11755">MKPYDWKKAENCFGGANIYEYRLAIKTDEVLITGLSTAGTVKYHRNFPRPFFQANLSDGTLVKGVIADSVIKVSFPQVDWEGSKKQFESFLTDLINRHPGRER</sequence>
<protein>
    <submittedName>
        <fullName evidence="1">Uncharacterized protein</fullName>
    </submittedName>
</protein>
<gene>
    <name evidence="1" type="ORF">SPTER_09730</name>
</gene>
<dbReference type="Proteomes" id="UP000320776">
    <property type="component" value="Chromosome"/>
</dbReference>
<reference evidence="1 2" key="1">
    <citation type="submission" date="2019-02" db="EMBL/GenBank/DDBJ databases">
        <title>Closed genome of Sporomusa termitida DSM 4440.</title>
        <authorList>
            <person name="Poehlein A."/>
            <person name="Daniel R."/>
        </authorList>
    </citation>
    <scope>NUCLEOTIDE SEQUENCE [LARGE SCALE GENOMIC DNA]</scope>
    <source>
        <strain evidence="1 2">DSM 4440</strain>
    </source>
</reference>
<organism evidence="1 2">
    <name type="scientific">Sporomusa termitida</name>
    <dbReference type="NCBI Taxonomy" id="2377"/>
    <lineage>
        <taxon>Bacteria</taxon>
        <taxon>Bacillati</taxon>
        <taxon>Bacillota</taxon>
        <taxon>Negativicutes</taxon>
        <taxon>Selenomonadales</taxon>
        <taxon>Sporomusaceae</taxon>
        <taxon>Sporomusa</taxon>
    </lineage>
</organism>
<evidence type="ECO:0000313" key="1">
    <source>
        <dbReference type="EMBL" id="QDR79683.1"/>
    </source>
</evidence>